<evidence type="ECO:0000313" key="8">
    <source>
        <dbReference type="Proteomes" id="UP000518091"/>
    </source>
</evidence>
<protein>
    <submittedName>
        <fullName evidence="6">Response regulator</fullName>
    </submittedName>
</protein>
<gene>
    <name evidence="6" type="ORF">H1D44_09650</name>
    <name evidence="7" type="ORF">HOP48_04465</name>
</gene>
<dbReference type="CDD" id="cd17546">
    <property type="entry name" value="REC_hyHK_CKI1_RcsC-like"/>
    <property type="match status" value="1"/>
</dbReference>
<keyword evidence="4" id="KW-0812">Transmembrane</keyword>
<accession>A0A7V9W170</accession>
<dbReference type="SMART" id="SM00448">
    <property type="entry name" value="REC"/>
    <property type="match status" value="1"/>
</dbReference>
<dbReference type="EMBL" id="JACEFT010000010">
    <property type="protein sequence ID" value="MBA2779164.1"/>
    <property type="molecule type" value="Genomic_DNA"/>
</dbReference>
<feature type="transmembrane region" description="Helical" evidence="4">
    <location>
        <begin position="12"/>
        <end position="41"/>
    </location>
</feature>
<dbReference type="PANTHER" id="PTHR45339">
    <property type="entry name" value="HYBRID SIGNAL TRANSDUCTION HISTIDINE KINASE J"/>
    <property type="match status" value="1"/>
</dbReference>
<evidence type="ECO:0000256" key="3">
    <source>
        <dbReference type="PROSITE-ProRule" id="PRU00169"/>
    </source>
</evidence>
<keyword evidence="4" id="KW-0472">Membrane</keyword>
<evidence type="ECO:0000256" key="2">
    <source>
        <dbReference type="ARBA" id="ARBA00023012"/>
    </source>
</evidence>
<keyword evidence="1 3" id="KW-0597">Phosphoprotein</keyword>
<evidence type="ECO:0000259" key="5">
    <source>
        <dbReference type="PROSITE" id="PS50110"/>
    </source>
</evidence>
<evidence type="ECO:0000256" key="4">
    <source>
        <dbReference type="SAM" id="Phobius"/>
    </source>
</evidence>
<feature type="transmembrane region" description="Helical" evidence="4">
    <location>
        <begin position="53"/>
        <end position="71"/>
    </location>
</feature>
<dbReference type="RefSeq" id="WP_181514644.1">
    <property type="nucleotide sequence ID" value="NZ_JABFUB010000002.1"/>
</dbReference>
<dbReference type="EMBL" id="JABFUB010000002">
    <property type="protein sequence ID" value="MCG6660804.1"/>
    <property type="molecule type" value="Genomic_DNA"/>
</dbReference>
<dbReference type="AlphaFoldDB" id="A0A7V9W170"/>
<dbReference type="GO" id="GO:0000160">
    <property type="term" value="P:phosphorelay signal transduction system"/>
    <property type="evidence" value="ECO:0007669"/>
    <property type="project" value="UniProtKB-KW"/>
</dbReference>
<reference evidence="6 8" key="2">
    <citation type="submission" date="2020-07" db="EMBL/GenBank/DDBJ databases">
        <title>Identification of Halomonas strains.</title>
        <authorList>
            <person name="Xiao Z."/>
            <person name="Shen J."/>
        </authorList>
    </citation>
    <scope>NUCLEOTIDE SEQUENCE [LARGE SCALE GENOMIC DNA]</scope>
    <source>
        <strain evidence="6 8">DSM 17331</strain>
    </source>
</reference>
<evidence type="ECO:0000256" key="1">
    <source>
        <dbReference type="ARBA" id="ARBA00022553"/>
    </source>
</evidence>
<proteinExistence type="predicted"/>
<name>A0A7V9W170_9GAMM</name>
<keyword evidence="4" id="KW-1133">Transmembrane helix</keyword>
<dbReference type="PROSITE" id="PS50110">
    <property type="entry name" value="RESPONSE_REGULATORY"/>
    <property type="match status" value="1"/>
</dbReference>
<dbReference type="InterPro" id="IPR001789">
    <property type="entry name" value="Sig_transdc_resp-reg_receiver"/>
</dbReference>
<dbReference type="SUPFAM" id="SSF52172">
    <property type="entry name" value="CheY-like"/>
    <property type="match status" value="1"/>
</dbReference>
<dbReference type="Pfam" id="PF00072">
    <property type="entry name" value="Response_reg"/>
    <property type="match status" value="1"/>
</dbReference>
<dbReference type="Proteomes" id="UP000518091">
    <property type="component" value="Unassembled WGS sequence"/>
</dbReference>
<dbReference type="Proteomes" id="UP000814353">
    <property type="component" value="Unassembled WGS sequence"/>
</dbReference>
<sequence length="458" mass="51686">MVVRKDRMWSYLIWPLLWPLLLAQLALVLLCLLVLAVLWLAMPDPTSWAESTWLLLALLVGTTLTTSAFILQLRHRIRECENQVESRIDRLERLLQEVEPMLPAWLEPGRQLEAYDDSVLGQLEGLHSGMIELHSRLEAMPRPEVLLMASQRPWLLLYQGRIVAANLAMEQLLGDSLEALAGKDPATRLFSKQSVGSKPVEVQVLDSEGRWSSCMMERLEASPYQLLFFERSSTHEFGGLLAARERAREDSRLKSRYLTLLQRELEPLLQELTEDMEGAVGAVDAQRQTYLRERVADVRLLIGSLAGEQDTESPSASQSPAGRAGSLRVLVVDDGPVNRMLASQLLEAQGLQVDSVASGVEALEQQLRQPYDLVLMDIFMPGMDGVEAARRWRGQEELTPDRARTILVALTASATESDRRRFEEAGMDDYLAKPYAPRELVDLLRHWRPDAFEEPVLT</sequence>
<feature type="modified residue" description="4-aspartylphosphate" evidence="3">
    <location>
        <position position="377"/>
    </location>
</feature>
<feature type="domain" description="Response regulatory" evidence="5">
    <location>
        <begin position="328"/>
        <end position="448"/>
    </location>
</feature>
<keyword evidence="2" id="KW-0902">Two-component regulatory system</keyword>
<dbReference type="PANTHER" id="PTHR45339:SF1">
    <property type="entry name" value="HYBRID SIGNAL TRANSDUCTION HISTIDINE KINASE J"/>
    <property type="match status" value="1"/>
</dbReference>
<comment type="caution">
    <text evidence="6">The sequence shown here is derived from an EMBL/GenBank/DDBJ whole genome shotgun (WGS) entry which is preliminary data.</text>
</comment>
<keyword evidence="9" id="KW-1185">Reference proteome</keyword>
<dbReference type="Gene3D" id="3.40.50.2300">
    <property type="match status" value="1"/>
</dbReference>
<evidence type="ECO:0000313" key="9">
    <source>
        <dbReference type="Proteomes" id="UP000814353"/>
    </source>
</evidence>
<organism evidence="6 8">
    <name type="scientific">Billgrantia kenyensis</name>
    <dbReference type="NCBI Taxonomy" id="321266"/>
    <lineage>
        <taxon>Bacteria</taxon>
        <taxon>Pseudomonadati</taxon>
        <taxon>Pseudomonadota</taxon>
        <taxon>Gammaproteobacteria</taxon>
        <taxon>Oceanospirillales</taxon>
        <taxon>Halomonadaceae</taxon>
        <taxon>Billgrantia</taxon>
    </lineage>
</organism>
<dbReference type="InterPro" id="IPR011006">
    <property type="entry name" value="CheY-like_superfamily"/>
</dbReference>
<evidence type="ECO:0000313" key="7">
    <source>
        <dbReference type="EMBL" id="MCG6660804.1"/>
    </source>
</evidence>
<evidence type="ECO:0000313" key="6">
    <source>
        <dbReference type="EMBL" id="MBA2779164.1"/>
    </source>
</evidence>
<reference evidence="7 9" key="1">
    <citation type="submission" date="2020-05" db="EMBL/GenBank/DDBJ databases">
        <title>Comparative genomic analysis of denitrifying bacteria from Halomonas genus.</title>
        <authorList>
            <person name="Wang L."/>
            <person name="Shao Z."/>
        </authorList>
    </citation>
    <scope>NUCLEOTIDE SEQUENCE [LARGE SCALE GENOMIC DNA]</scope>
    <source>
        <strain evidence="7 9">DSM 17331</strain>
    </source>
</reference>